<evidence type="ECO:0000256" key="1">
    <source>
        <dbReference type="ARBA" id="ARBA00022603"/>
    </source>
</evidence>
<evidence type="ECO:0000256" key="5">
    <source>
        <dbReference type="PROSITE-ProRule" id="PRU10015"/>
    </source>
</evidence>
<comment type="similarity">
    <text evidence="4">Belongs to the class I-like SAM-binding methyltransferase superfamily. RNA M5U methyltransferase family.</text>
</comment>
<evidence type="ECO:0000256" key="4">
    <source>
        <dbReference type="PROSITE-ProRule" id="PRU01024"/>
    </source>
</evidence>
<dbReference type="HOGENOM" id="CLU_014689_8_1_11"/>
<dbReference type="InterPro" id="IPR030391">
    <property type="entry name" value="MeTrfase_TrmA_CS"/>
</dbReference>
<dbReference type="Pfam" id="PF01938">
    <property type="entry name" value="TRAM"/>
    <property type="match status" value="1"/>
</dbReference>
<feature type="active site" description="Nucleophile" evidence="4">
    <location>
        <position position="399"/>
    </location>
</feature>
<feature type="binding site" evidence="4">
    <location>
        <position position="329"/>
    </location>
    <ligand>
        <name>S-adenosyl-L-methionine</name>
        <dbReference type="ChEBI" id="CHEBI:59789"/>
    </ligand>
</feature>
<dbReference type="InterPro" id="IPR029063">
    <property type="entry name" value="SAM-dependent_MTases_sf"/>
</dbReference>
<dbReference type="PANTHER" id="PTHR11061:SF30">
    <property type="entry name" value="TRNA (URACIL(54)-C(5))-METHYLTRANSFERASE"/>
    <property type="match status" value="1"/>
</dbReference>
<dbReference type="NCBIfam" id="TIGR00479">
    <property type="entry name" value="rumA"/>
    <property type="match status" value="1"/>
</dbReference>
<dbReference type="Proteomes" id="UP000006001">
    <property type="component" value="Unassembled WGS sequence"/>
</dbReference>
<dbReference type="eggNOG" id="COG2265">
    <property type="taxonomic scope" value="Bacteria"/>
</dbReference>
<dbReference type="PROSITE" id="PS50926">
    <property type="entry name" value="TRAM"/>
    <property type="match status" value="1"/>
</dbReference>
<feature type="active site" evidence="5">
    <location>
        <position position="399"/>
    </location>
</feature>
<evidence type="ECO:0000313" key="7">
    <source>
        <dbReference type="EMBL" id="EEZ60774.1"/>
    </source>
</evidence>
<reference evidence="7" key="1">
    <citation type="submission" date="2009-10" db="EMBL/GenBank/DDBJ databases">
        <authorList>
            <person name="Weinstock G."/>
            <person name="Sodergren E."/>
            <person name="Clifton S."/>
            <person name="Fulton L."/>
            <person name="Fulton B."/>
            <person name="Courtney L."/>
            <person name="Fronick C."/>
            <person name="Harrison M."/>
            <person name="Strong C."/>
            <person name="Farmer C."/>
            <person name="Delahaunty K."/>
            <person name="Markovic C."/>
            <person name="Hall O."/>
            <person name="Minx P."/>
            <person name="Tomlinson C."/>
            <person name="Mitreva M."/>
            <person name="Nelson J."/>
            <person name="Hou S."/>
            <person name="Wollam A."/>
            <person name="Pepin K.H."/>
            <person name="Johnson M."/>
            <person name="Bhonagiri V."/>
            <person name="Nash W.E."/>
            <person name="Warren W."/>
            <person name="Chinwalla A."/>
            <person name="Mardis E.R."/>
            <person name="Wilson R.K."/>
        </authorList>
    </citation>
    <scope>NUCLEOTIDE SEQUENCE [LARGE SCALE GENOMIC DNA]</scope>
    <source>
        <strain evidence="7">ATCC 700122</strain>
    </source>
</reference>
<feature type="binding site" evidence="4">
    <location>
        <position position="279"/>
    </location>
    <ligand>
        <name>S-adenosyl-L-methionine</name>
        <dbReference type="ChEBI" id="CHEBI:59789"/>
    </ligand>
</feature>
<gene>
    <name evidence="7" type="primary">rumA</name>
    <name evidence="7" type="ORF">HMPREF0762_01580</name>
</gene>
<dbReference type="PROSITE" id="PS51687">
    <property type="entry name" value="SAM_MT_RNA_M5U"/>
    <property type="match status" value="1"/>
</dbReference>
<accession>D0WIA7</accession>
<organism evidence="7 8">
    <name type="scientific">Slackia exigua (strain ATCC 700122 / DSM 15923 / CIP 105133 / JCM 11022 / KCTC 5966 / S-7)</name>
    <dbReference type="NCBI Taxonomy" id="649764"/>
    <lineage>
        <taxon>Bacteria</taxon>
        <taxon>Bacillati</taxon>
        <taxon>Actinomycetota</taxon>
        <taxon>Coriobacteriia</taxon>
        <taxon>Eggerthellales</taxon>
        <taxon>Eggerthellaceae</taxon>
        <taxon>Slackia</taxon>
    </lineage>
</organism>
<dbReference type="InterPro" id="IPR030390">
    <property type="entry name" value="MeTrfase_TrmA_AS"/>
</dbReference>
<dbReference type="AlphaFoldDB" id="D0WIA7"/>
<dbReference type="InterPro" id="IPR010280">
    <property type="entry name" value="U5_MeTrfase_fam"/>
</dbReference>
<dbReference type="EMBL" id="ACUX02000016">
    <property type="protein sequence ID" value="EEZ60774.1"/>
    <property type="molecule type" value="Genomic_DNA"/>
</dbReference>
<keyword evidence="8" id="KW-1185">Reference proteome</keyword>
<comment type="caution">
    <text evidence="7">The sequence shown here is derived from an EMBL/GenBank/DDBJ whole genome shotgun (WGS) entry which is preliminary data.</text>
</comment>
<dbReference type="PANTHER" id="PTHR11061">
    <property type="entry name" value="RNA M5U METHYLTRANSFERASE"/>
    <property type="match status" value="1"/>
</dbReference>
<dbReference type="CDD" id="cd02440">
    <property type="entry name" value="AdoMet_MTases"/>
    <property type="match status" value="1"/>
</dbReference>
<dbReference type="PROSITE" id="PS01230">
    <property type="entry name" value="TRMA_1"/>
    <property type="match status" value="1"/>
</dbReference>
<keyword evidence="1 4" id="KW-0489">Methyltransferase</keyword>
<sequence length="442" mass="48066">MGKPMLEELTIERLSYGDEAVAHLSDGRVAFIEGACPGDRVRVDITEGKERFVRGHVTDIIEASPDRVDPRAPFEIECGTCGWQLVAYERQLVEKRDNIVAQLVKVAHVDAERAQSIVAPCIPSDRPWGYRNKLEFACATDASGFTMGYHRKGADGIVSPKEFPLGSHALAKAPKAVRGALRFLAGSNDLGIYRVGIRGSMRTKSLEVALWTEGGNFPRVAVAGTLARALKASSIVRVATGGPQGARKVKGVEVLHGTGYWKERLCQQSFKITAPSFFQVNTEQAERLVETTLEALDVREGDEVADLYCGVGTFTIPLARTGAHVYGVESYSSSVRDLRRVAEETELDIDVIGGDAARELPMLGHLDAVLVDPPRAGLDASLVKSIAEAGPTKVAYVSCDPATWARDVARFEAQGYELTRATPVDLFPQTYHVETTSLLIRK</sequence>
<evidence type="ECO:0000256" key="3">
    <source>
        <dbReference type="ARBA" id="ARBA00022691"/>
    </source>
</evidence>
<keyword evidence="2 4" id="KW-0808">Transferase</keyword>
<feature type="binding site" evidence="4">
    <location>
        <position position="308"/>
    </location>
    <ligand>
        <name>S-adenosyl-L-methionine</name>
        <dbReference type="ChEBI" id="CHEBI:59789"/>
    </ligand>
</feature>
<evidence type="ECO:0000259" key="6">
    <source>
        <dbReference type="PROSITE" id="PS50926"/>
    </source>
</evidence>
<feature type="binding site" evidence="4">
    <location>
        <position position="372"/>
    </location>
    <ligand>
        <name>S-adenosyl-L-methionine</name>
        <dbReference type="ChEBI" id="CHEBI:59789"/>
    </ligand>
</feature>
<feature type="domain" description="TRAM" evidence="6">
    <location>
        <begin position="1"/>
        <end position="59"/>
    </location>
</feature>
<dbReference type="InterPro" id="IPR012340">
    <property type="entry name" value="NA-bd_OB-fold"/>
</dbReference>
<dbReference type="Pfam" id="PF05958">
    <property type="entry name" value="tRNA_U5-meth_tr"/>
    <property type="match status" value="2"/>
</dbReference>
<evidence type="ECO:0000313" key="8">
    <source>
        <dbReference type="Proteomes" id="UP000006001"/>
    </source>
</evidence>
<dbReference type="Gene3D" id="2.40.50.1070">
    <property type="match status" value="1"/>
</dbReference>
<dbReference type="SUPFAM" id="SSF50249">
    <property type="entry name" value="Nucleic acid-binding proteins"/>
    <property type="match status" value="1"/>
</dbReference>
<dbReference type="GO" id="GO:0070475">
    <property type="term" value="P:rRNA base methylation"/>
    <property type="evidence" value="ECO:0007669"/>
    <property type="project" value="TreeGrafter"/>
</dbReference>
<dbReference type="EC" id="2.1.1.-" evidence="7"/>
<dbReference type="Gene3D" id="3.40.50.150">
    <property type="entry name" value="Vaccinia Virus protein VP39"/>
    <property type="match status" value="1"/>
</dbReference>
<dbReference type="InterPro" id="IPR002792">
    <property type="entry name" value="TRAM_dom"/>
</dbReference>
<dbReference type="STRING" id="649764.HMPREF0762_01580"/>
<dbReference type="Gene3D" id="2.40.50.140">
    <property type="entry name" value="Nucleic acid-binding proteins"/>
    <property type="match status" value="1"/>
</dbReference>
<dbReference type="GO" id="GO:0070041">
    <property type="term" value="F:rRNA (uridine-C5-)-methyltransferase activity"/>
    <property type="evidence" value="ECO:0007669"/>
    <property type="project" value="TreeGrafter"/>
</dbReference>
<protein>
    <submittedName>
        <fullName evidence="7">23S rRNA (Uracil-5-)-methyltransferase RumA</fullName>
        <ecNumber evidence="7">2.1.1.-</ecNumber>
    </submittedName>
</protein>
<dbReference type="SUPFAM" id="SSF53335">
    <property type="entry name" value="S-adenosyl-L-methionine-dependent methyltransferases"/>
    <property type="match status" value="1"/>
</dbReference>
<evidence type="ECO:0000256" key="2">
    <source>
        <dbReference type="ARBA" id="ARBA00022679"/>
    </source>
</evidence>
<keyword evidence="3 4" id="KW-0949">S-adenosyl-L-methionine</keyword>
<name>D0WIA7_SLAES</name>
<proteinExistence type="inferred from homology"/>
<dbReference type="PROSITE" id="PS01231">
    <property type="entry name" value="TRMA_2"/>
    <property type="match status" value="1"/>
</dbReference>